<dbReference type="InterPro" id="IPR000073">
    <property type="entry name" value="AB_hydrolase_1"/>
</dbReference>
<organism evidence="2 3">
    <name type="scientific">Luteipulveratus flavus</name>
    <dbReference type="NCBI Taxonomy" id="3031728"/>
    <lineage>
        <taxon>Bacteria</taxon>
        <taxon>Bacillati</taxon>
        <taxon>Actinomycetota</taxon>
        <taxon>Actinomycetes</taxon>
        <taxon>Micrococcales</taxon>
        <taxon>Dermacoccaceae</taxon>
        <taxon>Luteipulveratus</taxon>
    </lineage>
</organism>
<sequence length="221" mass="23702">MVEHAGGVASIARTADPAAPTVVYLHGNGSDLTTVHPLADLLRGQGVTFVAVEYPGYGRMADRPATETGIYDTVDAMLHHLSAAHDICRPVLVGESLGSAVATEMAVRGHGERLVLISAFTSMLAMFRRRAPGYPKLLLRDRFDTLAKIEAVTLPTLLIHGSADVLVPPRMSLQLASRLTQVQRVVVPGRGHSNLWEAPSRTLQLVARHAHAGEPEEVTAD</sequence>
<evidence type="ECO:0000259" key="1">
    <source>
        <dbReference type="Pfam" id="PF12697"/>
    </source>
</evidence>
<dbReference type="Pfam" id="PF12697">
    <property type="entry name" value="Abhydrolase_6"/>
    <property type="match status" value="1"/>
</dbReference>
<dbReference type="Proteomes" id="UP001528912">
    <property type="component" value="Unassembled WGS sequence"/>
</dbReference>
<dbReference type="RefSeq" id="WP_277191452.1">
    <property type="nucleotide sequence ID" value="NZ_JAROAV010000021.1"/>
</dbReference>
<dbReference type="SUPFAM" id="SSF53474">
    <property type="entry name" value="alpha/beta-Hydrolases"/>
    <property type="match status" value="1"/>
</dbReference>
<dbReference type="EMBL" id="JAROAV010000021">
    <property type="protein sequence ID" value="MDF8263806.1"/>
    <property type="molecule type" value="Genomic_DNA"/>
</dbReference>
<name>A0ABT6C4C6_9MICO</name>
<evidence type="ECO:0000313" key="2">
    <source>
        <dbReference type="EMBL" id="MDF8263806.1"/>
    </source>
</evidence>
<comment type="caution">
    <text evidence="2">The sequence shown here is derived from an EMBL/GenBank/DDBJ whole genome shotgun (WGS) entry which is preliminary data.</text>
</comment>
<dbReference type="GO" id="GO:0016787">
    <property type="term" value="F:hydrolase activity"/>
    <property type="evidence" value="ECO:0007669"/>
    <property type="project" value="UniProtKB-KW"/>
</dbReference>
<keyword evidence="3" id="KW-1185">Reference proteome</keyword>
<accession>A0ABT6C4C6</accession>
<dbReference type="PANTHER" id="PTHR12277">
    <property type="entry name" value="ALPHA/BETA HYDROLASE DOMAIN-CONTAINING PROTEIN"/>
    <property type="match status" value="1"/>
</dbReference>
<dbReference type="Gene3D" id="3.40.50.1820">
    <property type="entry name" value="alpha/beta hydrolase"/>
    <property type="match status" value="2"/>
</dbReference>
<proteinExistence type="predicted"/>
<keyword evidence="2" id="KW-0378">Hydrolase</keyword>
<feature type="domain" description="AB hydrolase-1" evidence="1">
    <location>
        <begin position="22"/>
        <end position="140"/>
    </location>
</feature>
<gene>
    <name evidence="2" type="ORF">P4R38_06080</name>
</gene>
<reference evidence="2 3" key="1">
    <citation type="submission" date="2023-03" db="EMBL/GenBank/DDBJ databases">
        <title>YIM 133296 draft genome.</title>
        <authorList>
            <person name="Xiong L."/>
        </authorList>
    </citation>
    <scope>NUCLEOTIDE SEQUENCE [LARGE SCALE GENOMIC DNA]</scope>
    <source>
        <strain evidence="2 3">YIM 133296</strain>
    </source>
</reference>
<protein>
    <submittedName>
        <fullName evidence="2">Alpha/beta fold hydrolase</fullName>
    </submittedName>
</protein>
<evidence type="ECO:0000313" key="3">
    <source>
        <dbReference type="Proteomes" id="UP001528912"/>
    </source>
</evidence>
<dbReference type="InterPro" id="IPR029058">
    <property type="entry name" value="AB_hydrolase_fold"/>
</dbReference>